<evidence type="ECO:0000313" key="6">
    <source>
        <dbReference type="EMBL" id="AKB38216.1"/>
    </source>
</evidence>
<evidence type="ECO:0000256" key="5">
    <source>
        <dbReference type="PIRSR" id="PIRSR038992-1"/>
    </source>
</evidence>
<dbReference type="NCBIfam" id="NF005321">
    <property type="entry name" value="PRK06852.1"/>
    <property type="match status" value="1"/>
</dbReference>
<evidence type="ECO:0000256" key="1">
    <source>
        <dbReference type="ARBA" id="ARBA00008116"/>
    </source>
</evidence>
<dbReference type="PIRSF" id="PIRSF038992">
    <property type="entry name" value="Aldolase_Ia"/>
    <property type="match status" value="1"/>
</dbReference>
<sequence length="280" mass="30555">MEITKGTGRLMLFAGDQKVEHLNDDFFGEGVPEDDADPEHLFRIAARSKIGVFATQLGLIARYGMEYKDVPYLVKVNSKTNLVGTSQADPFSNLWYDVDQVAEFKENSELNILGIGYTIYLGSEFEAEMLVQAAQVVYDAHQHGMISVLWIYPRGAAVKDEKDPHLIAGATGAGACLGTDFVKVNYPKKEGEESAEIFKEAIKAAGRTKVVCAGGSSDEAEAFLEKLHDQIHISGAQGNATGRNIHQKSLDEAVRMCNAVYAITVEDASAEEALKIYKGE</sequence>
<evidence type="ECO:0000256" key="2">
    <source>
        <dbReference type="ARBA" id="ARBA00013068"/>
    </source>
</evidence>
<comment type="similarity">
    <text evidence="1">Belongs to the DeoC/FbaB aldolase family.</text>
</comment>
<protein>
    <recommendedName>
        <fullName evidence="2">fructose-bisphosphate aldolase</fullName>
        <ecNumber evidence="2">4.1.2.13</ecNumber>
    </recommendedName>
</protein>
<evidence type="ECO:0000256" key="3">
    <source>
        <dbReference type="ARBA" id="ARBA00023239"/>
    </source>
</evidence>
<dbReference type="InterPro" id="IPR050456">
    <property type="entry name" value="DeoC/FbaB_aldolase"/>
</dbReference>
<dbReference type="SMART" id="SM01133">
    <property type="entry name" value="DeoC"/>
    <property type="match status" value="1"/>
</dbReference>
<dbReference type="EMBL" id="CP009508">
    <property type="protein sequence ID" value="AKB38216.1"/>
    <property type="molecule type" value="Genomic_DNA"/>
</dbReference>
<dbReference type="SUPFAM" id="SSF51569">
    <property type="entry name" value="Aldolase"/>
    <property type="match status" value="1"/>
</dbReference>
<dbReference type="Proteomes" id="UP000033123">
    <property type="component" value="Chromosome"/>
</dbReference>
<gene>
    <name evidence="6" type="ORF">MSSAC_3626</name>
</gene>
<feature type="active site" description="Proton donor" evidence="5">
    <location>
        <position position="152"/>
    </location>
</feature>
<dbReference type="STRING" id="1434118.MSSAC_3626"/>
<dbReference type="InterPro" id="IPR002915">
    <property type="entry name" value="DeoC/FbaB/LacD_aldolase"/>
</dbReference>
<dbReference type="PANTHER" id="PTHR47916">
    <property type="entry name" value="FRUCTOSE-BISPHOSPHATE ALDOLASE CLASS 1"/>
    <property type="match status" value="1"/>
</dbReference>
<dbReference type="Pfam" id="PF01791">
    <property type="entry name" value="DeoC"/>
    <property type="match status" value="1"/>
</dbReference>
<dbReference type="EC" id="4.1.2.13" evidence="2"/>
<proteinExistence type="inferred from homology"/>
<keyword evidence="3 6" id="KW-0456">Lyase</keyword>
<dbReference type="InterPro" id="IPR041720">
    <property type="entry name" value="FbaB-like"/>
</dbReference>
<organism evidence="6 7">
    <name type="scientific">Methanosarcina siciliae C2J</name>
    <dbReference type="NCBI Taxonomy" id="1434118"/>
    <lineage>
        <taxon>Archaea</taxon>
        <taxon>Methanobacteriati</taxon>
        <taxon>Methanobacteriota</taxon>
        <taxon>Stenosarchaea group</taxon>
        <taxon>Methanomicrobia</taxon>
        <taxon>Methanosarcinales</taxon>
        <taxon>Methanosarcinaceae</taxon>
        <taxon>Methanosarcina</taxon>
    </lineage>
</organism>
<name>A0A0E3LE12_9EURY</name>
<dbReference type="Gene3D" id="3.20.20.70">
    <property type="entry name" value="Aldolase class I"/>
    <property type="match status" value="1"/>
</dbReference>
<reference evidence="6 7" key="1">
    <citation type="submission" date="2014-07" db="EMBL/GenBank/DDBJ databases">
        <title>Methanogenic archaea and the global carbon cycle.</title>
        <authorList>
            <person name="Henriksen J.R."/>
            <person name="Luke J."/>
            <person name="Reinhart S."/>
            <person name="Benedict M.N."/>
            <person name="Youngblut N.D."/>
            <person name="Metcalf M.E."/>
            <person name="Whitaker R.J."/>
            <person name="Metcalf W.W."/>
        </authorList>
    </citation>
    <scope>NUCLEOTIDE SEQUENCE [LARGE SCALE GENOMIC DNA]</scope>
    <source>
        <strain evidence="6 7">C2J</strain>
    </source>
</reference>
<dbReference type="HOGENOM" id="CLU_057069_2_2_2"/>
<feature type="active site" description="Schiff-base intermediate with dihydroxyacetone-P" evidence="5">
    <location>
        <position position="183"/>
    </location>
</feature>
<dbReference type="KEGG" id="msj:MSSAC_3626"/>
<dbReference type="GO" id="GO:0004332">
    <property type="term" value="F:fructose-bisphosphate aldolase activity"/>
    <property type="evidence" value="ECO:0007669"/>
    <property type="project" value="UniProtKB-EC"/>
</dbReference>
<keyword evidence="4" id="KW-0704">Schiff base</keyword>
<evidence type="ECO:0000256" key="4">
    <source>
        <dbReference type="ARBA" id="ARBA00023270"/>
    </source>
</evidence>
<dbReference type="CDD" id="cd00958">
    <property type="entry name" value="DhnA"/>
    <property type="match status" value="1"/>
</dbReference>
<dbReference type="AlphaFoldDB" id="A0A0E3LE12"/>
<accession>A0A0E3LE12</accession>
<evidence type="ECO:0000313" key="7">
    <source>
        <dbReference type="Proteomes" id="UP000033123"/>
    </source>
</evidence>
<dbReference type="InterPro" id="IPR013785">
    <property type="entry name" value="Aldolase_TIM"/>
</dbReference>
<dbReference type="PANTHER" id="PTHR47916:SF4">
    <property type="entry name" value="FRUCTOSE-BISPHOSPHATE ALDOLASE CLASS 1"/>
    <property type="match status" value="1"/>
</dbReference>
<dbReference type="PATRIC" id="fig|1434118.4.peg.4684"/>